<feature type="domain" description="N-acetyltransferase" evidence="1">
    <location>
        <begin position="13"/>
        <end position="165"/>
    </location>
</feature>
<gene>
    <name evidence="2" type="ORF">ACFQKD_03960</name>
</gene>
<evidence type="ECO:0000313" key="3">
    <source>
        <dbReference type="Proteomes" id="UP001596388"/>
    </source>
</evidence>
<dbReference type="InterPro" id="IPR000182">
    <property type="entry name" value="GNAT_dom"/>
</dbReference>
<dbReference type="EMBL" id="JBHTAG010000002">
    <property type="protein sequence ID" value="MFC7096450.1"/>
    <property type="molecule type" value="Genomic_DNA"/>
</dbReference>
<name>A0ABD5WVX7_9EURY</name>
<dbReference type="SUPFAM" id="SSF55729">
    <property type="entry name" value="Acyl-CoA N-acyltransferases (Nat)"/>
    <property type="match status" value="1"/>
</dbReference>
<protein>
    <submittedName>
        <fullName evidence="2">GNAT family N-acetyltransferase</fullName>
        <ecNumber evidence="2">2.3.1.-</ecNumber>
    </submittedName>
</protein>
<evidence type="ECO:0000313" key="2">
    <source>
        <dbReference type="EMBL" id="MFC7096450.1"/>
    </source>
</evidence>
<dbReference type="PROSITE" id="PS51186">
    <property type="entry name" value="GNAT"/>
    <property type="match status" value="1"/>
</dbReference>
<organism evidence="2 3">
    <name type="scientific">Halobaculum marinum</name>
    <dbReference type="NCBI Taxonomy" id="3031996"/>
    <lineage>
        <taxon>Archaea</taxon>
        <taxon>Methanobacteriati</taxon>
        <taxon>Methanobacteriota</taxon>
        <taxon>Stenosarchaea group</taxon>
        <taxon>Halobacteria</taxon>
        <taxon>Halobacteriales</taxon>
        <taxon>Haloferacaceae</taxon>
        <taxon>Halobaculum</taxon>
    </lineage>
</organism>
<keyword evidence="2" id="KW-0012">Acyltransferase</keyword>
<reference evidence="2 3" key="1">
    <citation type="journal article" date="2019" name="Int. J. Syst. Evol. Microbiol.">
        <title>The Global Catalogue of Microorganisms (GCM) 10K type strain sequencing project: providing services to taxonomists for standard genome sequencing and annotation.</title>
        <authorList>
            <consortium name="The Broad Institute Genomics Platform"/>
            <consortium name="The Broad Institute Genome Sequencing Center for Infectious Disease"/>
            <person name="Wu L."/>
            <person name="Ma J."/>
        </authorList>
    </citation>
    <scope>NUCLEOTIDE SEQUENCE [LARGE SCALE GENOMIC DNA]</scope>
    <source>
        <strain evidence="2 3">DT55</strain>
    </source>
</reference>
<dbReference type="CDD" id="cd04301">
    <property type="entry name" value="NAT_SF"/>
    <property type="match status" value="1"/>
</dbReference>
<sequence>MSLTTESRKGLDYTFRRFEPGDERGFLDLFETTWGERRGEDWFRWRFEENPYLDHVPMFVADHDGDVVGVRPYFAFRMRVAGGTELALLTVDTMVHPDHRGRGLFTTMTEQSLEFYADRDVSFVFNQPNGASRPGFESAGFRVLDECRTFHRVQRPSAFLERRLEIPGKEAIARGADRVGTAYRRLPGAGEWETDGVDVERHRGVAATALSQLARRSAFPGITAERDVPFYEWRFASPLWDRATYVANVDGEPVAGILARTRTTEEGVTVTQVADLVPLSGGRTWKRGLAACLEAVLTDAVTADLVSAPGRAFPADVAAAYGFRSDDKLPLSAVAKADAVLCVKSLQHGDTGPWNVNGISLCDPRNWALTFAEQDTT</sequence>
<evidence type="ECO:0000259" key="1">
    <source>
        <dbReference type="PROSITE" id="PS51186"/>
    </source>
</evidence>
<keyword evidence="2" id="KW-0808">Transferase</keyword>
<dbReference type="Pfam" id="PF13527">
    <property type="entry name" value="Acetyltransf_9"/>
    <property type="match status" value="1"/>
</dbReference>
<dbReference type="EC" id="2.3.1.-" evidence="2"/>
<dbReference type="GO" id="GO:0016746">
    <property type="term" value="F:acyltransferase activity"/>
    <property type="evidence" value="ECO:0007669"/>
    <property type="project" value="UniProtKB-KW"/>
</dbReference>
<comment type="caution">
    <text evidence="2">The sequence shown here is derived from an EMBL/GenBank/DDBJ whole genome shotgun (WGS) entry which is preliminary data.</text>
</comment>
<accession>A0ABD5WVX7</accession>
<dbReference type="AlphaFoldDB" id="A0ABD5WVX7"/>
<keyword evidence="3" id="KW-1185">Reference proteome</keyword>
<dbReference type="Gene3D" id="3.40.630.30">
    <property type="match status" value="1"/>
</dbReference>
<proteinExistence type="predicted"/>
<dbReference type="GeneID" id="79269661"/>
<dbReference type="InterPro" id="IPR016181">
    <property type="entry name" value="Acyl_CoA_acyltransferase"/>
</dbReference>
<dbReference type="Proteomes" id="UP001596388">
    <property type="component" value="Unassembled WGS sequence"/>
</dbReference>
<dbReference type="RefSeq" id="WP_276239079.1">
    <property type="nucleotide sequence ID" value="NZ_CP119989.1"/>
</dbReference>